<name>A0A6F8XSR0_9ACTN</name>
<dbReference type="PROSITE" id="PS51819">
    <property type="entry name" value="VOC"/>
    <property type="match status" value="1"/>
</dbReference>
<protein>
    <recommendedName>
        <fullName evidence="2">VOC domain-containing protein</fullName>
    </recommendedName>
</protein>
<proteinExistence type="predicted"/>
<dbReference type="KEGG" id="pfla:Pflav_032730"/>
<dbReference type="InterPro" id="IPR037523">
    <property type="entry name" value="VOC_core"/>
</dbReference>
<dbReference type="Pfam" id="PF18029">
    <property type="entry name" value="Glyoxalase_6"/>
    <property type="match status" value="1"/>
</dbReference>
<sequence length="144" mass="17139">MTHHRSRVCYFTIDCDDLDRAVEFWSAALDATEEEVSKASRQVYRRLLLPDSEIRILLQRTDDAKTSKERMHLDLETDDVEAEVRRLEKLGATRYDHQKERGFDFWVLRDPWGNEFCVLQTEYPALLARRRPWPEETPEVRGEV</sequence>
<dbReference type="AlphaFoldDB" id="A0A6F8XSR0"/>
<dbReference type="Gene3D" id="3.10.180.10">
    <property type="entry name" value="2,3-Dihydroxybiphenyl 1,2-Dioxygenase, domain 1"/>
    <property type="match status" value="1"/>
</dbReference>
<evidence type="ECO:0000256" key="1">
    <source>
        <dbReference type="SAM" id="Coils"/>
    </source>
</evidence>
<reference evidence="3 4" key="2">
    <citation type="submission" date="2020-03" db="EMBL/GenBank/DDBJ databases">
        <authorList>
            <person name="Ichikawa N."/>
            <person name="Kimura A."/>
            <person name="Kitahashi Y."/>
            <person name="Uohara A."/>
        </authorList>
    </citation>
    <scope>NUCLEOTIDE SEQUENCE [LARGE SCALE GENOMIC DNA]</scope>
    <source>
        <strain evidence="3 4">NBRC 107702</strain>
    </source>
</reference>
<accession>A0A6F8XSR0</accession>
<dbReference type="PANTHER" id="PTHR35908">
    <property type="entry name" value="HYPOTHETICAL FUSION PROTEIN"/>
    <property type="match status" value="1"/>
</dbReference>
<organism evidence="3 4">
    <name type="scientific">Phytohabitans flavus</name>
    <dbReference type="NCBI Taxonomy" id="1076124"/>
    <lineage>
        <taxon>Bacteria</taxon>
        <taxon>Bacillati</taxon>
        <taxon>Actinomycetota</taxon>
        <taxon>Actinomycetes</taxon>
        <taxon>Micromonosporales</taxon>
        <taxon>Micromonosporaceae</taxon>
    </lineage>
</organism>
<feature type="coiled-coil region" evidence="1">
    <location>
        <begin position="15"/>
        <end position="42"/>
    </location>
</feature>
<dbReference type="CDD" id="cd06587">
    <property type="entry name" value="VOC"/>
    <property type="match status" value="1"/>
</dbReference>
<dbReference type="Proteomes" id="UP000502508">
    <property type="component" value="Chromosome"/>
</dbReference>
<dbReference type="EMBL" id="AP022870">
    <property type="protein sequence ID" value="BCB76863.1"/>
    <property type="molecule type" value="Genomic_DNA"/>
</dbReference>
<feature type="domain" description="VOC" evidence="2">
    <location>
        <begin position="7"/>
        <end position="121"/>
    </location>
</feature>
<reference evidence="3 4" key="1">
    <citation type="submission" date="2020-03" db="EMBL/GenBank/DDBJ databases">
        <title>Whole genome shotgun sequence of Phytohabitans flavus NBRC 107702.</title>
        <authorList>
            <person name="Komaki H."/>
            <person name="Tamura T."/>
        </authorList>
    </citation>
    <scope>NUCLEOTIDE SEQUENCE [LARGE SCALE GENOMIC DNA]</scope>
    <source>
        <strain evidence="3 4">NBRC 107702</strain>
    </source>
</reference>
<dbReference type="InterPro" id="IPR029068">
    <property type="entry name" value="Glyas_Bleomycin-R_OHBP_Dase"/>
</dbReference>
<evidence type="ECO:0000313" key="4">
    <source>
        <dbReference type="Proteomes" id="UP000502508"/>
    </source>
</evidence>
<evidence type="ECO:0000259" key="2">
    <source>
        <dbReference type="PROSITE" id="PS51819"/>
    </source>
</evidence>
<keyword evidence="4" id="KW-1185">Reference proteome</keyword>
<evidence type="ECO:0000313" key="3">
    <source>
        <dbReference type="EMBL" id="BCB76863.1"/>
    </source>
</evidence>
<gene>
    <name evidence="3" type="ORF">Pflav_032730</name>
</gene>
<dbReference type="RefSeq" id="WP_173036807.1">
    <property type="nucleotide sequence ID" value="NZ_AP022870.1"/>
</dbReference>
<dbReference type="PANTHER" id="PTHR35908:SF1">
    <property type="entry name" value="CONSERVED PROTEIN"/>
    <property type="match status" value="1"/>
</dbReference>
<dbReference type="SUPFAM" id="SSF54593">
    <property type="entry name" value="Glyoxalase/Bleomycin resistance protein/Dihydroxybiphenyl dioxygenase"/>
    <property type="match status" value="1"/>
</dbReference>
<keyword evidence="1" id="KW-0175">Coiled coil</keyword>
<dbReference type="InterPro" id="IPR041581">
    <property type="entry name" value="Glyoxalase_6"/>
</dbReference>